<dbReference type="SMART" id="SM00849">
    <property type="entry name" value="Lactamase_B"/>
    <property type="match status" value="1"/>
</dbReference>
<dbReference type="SUPFAM" id="SSF56281">
    <property type="entry name" value="Metallo-hydrolase/oxidoreductase"/>
    <property type="match status" value="1"/>
</dbReference>
<gene>
    <name evidence="3" type="ORF">CARN2_0904</name>
</gene>
<dbReference type="Pfam" id="PF00753">
    <property type="entry name" value="Lactamase_B"/>
    <property type="match status" value="1"/>
</dbReference>
<dbReference type="AlphaFoldDB" id="E6PLW6"/>
<organism evidence="3">
    <name type="scientific">mine drainage metagenome</name>
    <dbReference type="NCBI Taxonomy" id="410659"/>
    <lineage>
        <taxon>unclassified sequences</taxon>
        <taxon>metagenomes</taxon>
        <taxon>ecological metagenomes</taxon>
    </lineage>
</organism>
<dbReference type="InterPro" id="IPR001279">
    <property type="entry name" value="Metallo-B-lactamas"/>
</dbReference>
<proteinExistence type="predicted"/>
<dbReference type="EMBL" id="CABM01000015">
    <property type="protein sequence ID" value="CBH95918.1"/>
    <property type="molecule type" value="Genomic_DNA"/>
</dbReference>
<name>E6PLW6_9ZZZZ</name>
<evidence type="ECO:0000259" key="2">
    <source>
        <dbReference type="SMART" id="SM00849"/>
    </source>
</evidence>
<accession>E6PLW6</accession>
<feature type="domain" description="Metallo-beta-lactamase" evidence="2">
    <location>
        <begin position="74"/>
        <end position="262"/>
    </location>
</feature>
<dbReference type="InterPro" id="IPR036866">
    <property type="entry name" value="RibonucZ/Hydroxyglut_hydro"/>
</dbReference>
<sequence>MFAASLQHRAAARAPAATSSIDIASTMPSQPLHTLSLPTSPPPPPPTSTPSRGSMATPLLPHSMRLLERGWLSANNIVFLDDARTASVVDTGYVLHAAQTVALVRHALGGRQLARIVNTHLHSDHCGGNAALQLAFGGAAHCAVTVPAGELRAVNNWDEDALSFRSTGQQAAGFSAAAGMAAGDLLQLGGMPWRVHAAPGHDPHALMLFQHDARLLISGDALWEHGFGVVFPEMVGESGFAATRSTLDAIAALAPAAVIPGHGAVFTDVAAALARARSRLGVFEASPERHARHGLRVLLKFQLLQQPEGVARDDLRAWFCDAELVARAARHFWPNLTLDALFSETLDALFLASAASRRDHLVCNADPA</sequence>
<dbReference type="CDD" id="cd06262">
    <property type="entry name" value="metallo-hydrolase-like_MBL-fold"/>
    <property type="match status" value="1"/>
</dbReference>
<feature type="region of interest" description="Disordered" evidence="1">
    <location>
        <begin position="30"/>
        <end position="58"/>
    </location>
</feature>
<evidence type="ECO:0000256" key="1">
    <source>
        <dbReference type="SAM" id="MobiDB-lite"/>
    </source>
</evidence>
<evidence type="ECO:0000313" key="3">
    <source>
        <dbReference type="EMBL" id="CBH95918.1"/>
    </source>
</evidence>
<reference evidence="3" key="1">
    <citation type="submission" date="2009-10" db="EMBL/GenBank/DDBJ databases">
        <title>Diversity of trophic interactions inside an arsenic-rich microbial ecosystem.</title>
        <authorList>
            <person name="Bertin P.N."/>
            <person name="Heinrich-Salmeron A."/>
            <person name="Pelletier E."/>
            <person name="Goulhen-Chollet F."/>
            <person name="Arsene-Ploetze F."/>
            <person name="Gallien S."/>
            <person name="Calteau A."/>
            <person name="Vallenet D."/>
            <person name="Casiot C."/>
            <person name="Chane-Woon-Ming B."/>
            <person name="Giloteaux L."/>
            <person name="Barakat M."/>
            <person name="Bonnefoy V."/>
            <person name="Bruneel O."/>
            <person name="Chandler M."/>
            <person name="Cleiss J."/>
            <person name="Duran R."/>
            <person name="Elbaz-Poulichet F."/>
            <person name="Fonknechten N."/>
            <person name="Lauga B."/>
            <person name="Mornico D."/>
            <person name="Ortet P."/>
            <person name="Schaeffer C."/>
            <person name="Siguier P."/>
            <person name="Alexander Thil Smith A."/>
            <person name="Van Dorsselaer A."/>
            <person name="Weissenbach J."/>
            <person name="Medigue C."/>
            <person name="Le Paslier D."/>
        </authorList>
    </citation>
    <scope>NUCLEOTIDE SEQUENCE</scope>
</reference>
<comment type="caution">
    <text evidence="3">The sequence shown here is derived from an EMBL/GenBank/DDBJ whole genome shotgun (WGS) entry which is preliminary data.</text>
</comment>
<dbReference type="InterPro" id="IPR050855">
    <property type="entry name" value="NDM-1-like"/>
</dbReference>
<protein>
    <recommendedName>
        <fullName evidence="2">Metallo-beta-lactamase domain-containing protein</fullName>
    </recommendedName>
</protein>
<dbReference type="PANTHER" id="PTHR42951:SF4">
    <property type="entry name" value="ACYL-COENZYME A THIOESTERASE MBLAC2"/>
    <property type="match status" value="1"/>
</dbReference>
<dbReference type="PANTHER" id="PTHR42951">
    <property type="entry name" value="METALLO-BETA-LACTAMASE DOMAIN-CONTAINING"/>
    <property type="match status" value="1"/>
</dbReference>
<dbReference type="Gene3D" id="3.60.15.10">
    <property type="entry name" value="Ribonuclease Z/Hydroxyacylglutathione hydrolase-like"/>
    <property type="match status" value="1"/>
</dbReference>
<feature type="compositionally biased region" description="Pro residues" evidence="1">
    <location>
        <begin position="39"/>
        <end position="48"/>
    </location>
</feature>